<gene>
    <name evidence="1" type="ORF">A0H81_05283</name>
</gene>
<reference evidence="1 2" key="1">
    <citation type="submission" date="2016-03" db="EMBL/GenBank/DDBJ databases">
        <title>Whole genome sequencing of Grifola frondosa 9006-11.</title>
        <authorList>
            <person name="Min B."/>
            <person name="Park H."/>
            <person name="Kim J.-G."/>
            <person name="Cho H."/>
            <person name="Oh Y.-L."/>
            <person name="Kong W.-S."/>
            <person name="Choi I.-G."/>
        </authorList>
    </citation>
    <scope>NUCLEOTIDE SEQUENCE [LARGE SCALE GENOMIC DNA]</scope>
    <source>
        <strain evidence="1 2">9006-11</strain>
    </source>
</reference>
<comment type="caution">
    <text evidence="1">The sequence shown here is derived from an EMBL/GenBank/DDBJ whole genome shotgun (WGS) entry which is preliminary data.</text>
</comment>
<dbReference type="Proteomes" id="UP000092993">
    <property type="component" value="Unassembled WGS sequence"/>
</dbReference>
<sequence>MCSVGICVSLPSDVEGTGGASVKKASIIAWRRYSTSKISGRLTGRRTAFLARTIVAAAAKGNAETPRYFCAWTTTAAHLGSSPIVIWE</sequence>
<evidence type="ECO:0000313" key="1">
    <source>
        <dbReference type="EMBL" id="OBZ74615.1"/>
    </source>
</evidence>
<proteinExistence type="predicted"/>
<name>A0A1C7MCJ1_GRIFR</name>
<dbReference type="EMBL" id="LUGG01000005">
    <property type="protein sequence ID" value="OBZ74615.1"/>
    <property type="molecule type" value="Genomic_DNA"/>
</dbReference>
<protein>
    <submittedName>
        <fullName evidence="1">Uncharacterized protein</fullName>
    </submittedName>
</protein>
<evidence type="ECO:0000313" key="2">
    <source>
        <dbReference type="Proteomes" id="UP000092993"/>
    </source>
</evidence>
<keyword evidence="2" id="KW-1185">Reference proteome</keyword>
<accession>A0A1C7MCJ1</accession>
<organism evidence="1 2">
    <name type="scientific">Grifola frondosa</name>
    <name type="common">Maitake</name>
    <name type="synonym">Polyporus frondosus</name>
    <dbReference type="NCBI Taxonomy" id="5627"/>
    <lineage>
        <taxon>Eukaryota</taxon>
        <taxon>Fungi</taxon>
        <taxon>Dikarya</taxon>
        <taxon>Basidiomycota</taxon>
        <taxon>Agaricomycotina</taxon>
        <taxon>Agaricomycetes</taxon>
        <taxon>Polyporales</taxon>
        <taxon>Grifolaceae</taxon>
        <taxon>Grifola</taxon>
    </lineage>
</organism>
<dbReference type="AlphaFoldDB" id="A0A1C7MCJ1"/>